<evidence type="ECO:0000313" key="1">
    <source>
        <dbReference type="EMBL" id="KAJ0089353.1"/>
    </source>
</evidence>
<proteinExistence type="predicted"/>
<organism evidence="1 2">
    <name type="scientific">Pistacia atlantica</name>
    <dbReference type="NCBI Taxonomy" id="434234"/>
    <lineage>
        <taxon>Eukaryota</taxon>
        <taxon>Viridiplantae</taxon>
        <taxon>Streptophyta</taxon>
        <taxon>Embryophyta</taxon>
        <taxon>Tracheophyta</taxon>
        <taxon>Spermatophyta</taxon>
        <taxon>Magnoliopsida</taxon>
        <taxon>eudicotyledons</taxon>
        <taxon>Gunneridae</taxon>
        <taxon>Pentapetalae</taxon>
        <taxon>rosids</taxon>
        <taxon>malvids</taxon>
        <taxon>Sapindales</taxon>
        <taxon>Anacardiaceae</taxon>
        <taxon>Pistacia</taxon>
    </lineage>
</organism>
<dbReference type="Proteomes" id="UP001164250">
    <property type="component" value="Chromosome 9"/>
</dbReference>
<gene>
    <name evidence="1" type="ORF">Patl1_32451</name>
</gene>
<sequence length="151" mass="17324">MILLMFTHPYSSCSINMGIDCSHCWNWAVQRLSPLKDFVQAAKLQKLFSPMDEAVIYWLELSFFTGDLEYGDLNCVVFIIPRRSKDDSNCFNKLSSLPRVDEMDLICAVLSGRLDPSILKTPSGNIFLLYSQCVSLASWLSEYLLYTHFFL</sequence>
<keyword evidence="2" id="KW-1185">Reference proteome</keyword>
<name>A0ACC1ARR2_9ROSI</name>
<comment type="caution">
    <text evidence="1">The sequence shown here is derived from an EMBL/GenBank/DDBJ whole genome shotgun (WGS) entry which is preliminary data.</text>
</comment>
<dbReference type="EMBL" id="CM047905">
    <property type="protein sequence ID" value="KAJ0089353.1"/>
    <property type="molecule type" value="Genomic_DNA"/>
</dbReference>
<evidence type="ECO:0000313" key="2">
    <source>
        <dbReference type="Proteomes" id="UP001164250"/>
    </source>
</evidence>
<reference evidence="2" key="1">
    <citation type="journal article" date="2023" name="G3 (Bethesda)">
        <title>Genome assembly and association tests identify interacting loci associated with vigor, precocity, and sex in interspecific pistachio rootstocks.</title>
        <authorList>
            <person name="Palmer W."/>
            <person name="Jacygrad E."/>
            <person name="Sagayaradj S."/>
            <person name="Cavanaugh K."/>
            <person name="Han R."/>
            <person name="Bertier L."/>
            <person name="Beede B."/>
            <person name="Kafkas S."/>
            <person name="Golino D."/>
            <person name="Preece J."/>
            <person name="Michelmore R."/>
        </authorList>
    </citation>
    <scope>NUCLEOTIDE SEQUENCE [LARGE SCALE GENOMIC DNA]</scope>
</reference>
<accession>A0ACC1ARR2</accession>
<protein>
    <submittedName>
        <fullName evidence="1">Uncharacterized protein</fullName>
    </submittedName>
</protein>